<evidence type="ECO:0000259" key="3">
    <source>
        <dbReference type="Pfam" id="PF25273"/>
    </source>
</evidence>
<feature type="compositionally biased region" description="Basic and acidic residues" evidence="2">
    <location>
        <begin position="662"/>
        <end position="696"/>
    </location>
</feature>
<dbReference type="Proteomes" id="UP000789508">
    <property type="component" value="Unassembled WGS sequence"/>
</dbReference>
<comment type="caution">
    <text evidence="4">The sequence shown here is derived from an EMBL/GenBank/DDBJ whole genome shotgun (WGS) entry which is preliminary data.</text>
</comment>
<proteinExistence type="predicted"/>
<feature type="domain" description="DUF7869" evidence="3">
    <location>
        <begin position="394"/>
        <end position="531"/>
    </location>
</feature>
<gene>
    <name evidence="4" type="ORF">ALEPTO_LOCUS3713</name>
</gene>
<dbReference type="OrthoDB" id="2418329at2759"/>
<feature type="compositionally biased region" description="Basic and acidic residues" evidence="2">
    <location>
        <begin position="614"/>
        <end position="648"/>
    </location>
</feature>
<evidence type="ECO:0000256" key="1">
    <source>
        <dbReference type="SAM" id="Coils"/>
    </source>
</evidence>
<keyword evidence="5" id="KW-1185">Reference proteome</keyword>
<dbReference type="AlphaFoldDB" id="A0A9N8ZSK7"/>
<dbReference type="Pfam" id="PF25273">
    <property type="entry name" value="DUF7869"/>
    <property type="match status" value="1"/>
</dbReference>
<accession>A0A9N8ZSK7</accession>
<reference evidence="4" key="1">
    <citation type="submission" date="2021-06" db="EMBL/GenBank/DDBJ databases">
        <authorList>
            <person name="Kallberg Y."/>
            <person name="Tangrot J."/>
            <person name="Rosling A."/>
        </authorList>
    </citation>
    <scope>NUCLEOTIDE SEQUENCE</scope>
    <source>
        <strain evidence="4">FL130A</strain>
    </source>
</reference>
<dbReference type="InterPro" id="IPR057191">
    <property type="entry name" value="DUF7869"/>
</dbReference>
<dbReference type="PANTHER" id="PTHR34415">
    <property type="entry name" value="INTEGRASE CATALYTIC DOMAIN-CONTAINING PROTEIN"/>
    <property type="match status" value="1"/>
</dbReference>
<sequence length="768" mass="90752">MSIFSLNKNIFEETHIENTQLQADLSNLQFQFLVQEDDNLSLFETSEILETTENDLLESEVWTEEELSKFKKLYYKEKDIIEKQEDDNQDLENEINLLQNDSFKKSFEKDCCEKNCLQTQVEYSVALKRYLNFKNLSKSFQDIYLLGIIAATKRPEVIKHSKKSKLTTEYSFEGKSICKNAFKTIYGLGDTRWKNLRDHFVEHDINLRINSKTGKVGNRTISFEIVMKNLKKFLPNIKKLTPRSDLCLKYKTMRFNANYWSIEEKETKVLEWHKYIKWAQEERENYKKYINIAYQDIQKFGINSIIRPEKPNSLDITVHLSWDYAQQIQLPYSSQQEGEIYFKSLYKVHLFRICDDAFPCQVNYLIKESELVGKGADVVISLIHNYFELYGLGEKKLVIHADNCSEQNKNNAMIAYLAWRVLTELHDSITYCFMVAGHTKFSPDRFFGLIKLFLRKSEVDNFNDLINIVQNSTPGGYNIAQTVFDNEGNQVVHFYEWTNWLKQKFTTVPDILKQHYFEFNNLDKGQVKISTSSNGEKTTIQIEKIRQKDNFNQLVEKKLPGLSAERQWYLYEQIRPHIQNPNKKDDLCPMPTRYLQEIHQETAEGPEGNPQENSPKKKNAEIPERYPQEIHQKAAEGPEKNPQENSPEKKKKMPKYQKRRNIREISTRNSPEDCQRTREKSTKEFSKKKMPRDQREIHKRILQKKNARESTRKWLVNFLVNIPLVSPKNAERPEENLQESSPTKRRKYKRRSTKSSKKTPAKRQEESP</sequence>
<evidence type="ECO:0000313" key="5">
    <source>
        <dbReference type="Proteomes" id="UP000789508"/>
    </source>
</evidence>
<dbReference type="PANTHER" id="PTHR34415:SF1">
    <property type="entry name" value="INTEGRASE CATALYTIC DOMAIN-CONTAINING PROTEIN"/>
    <property type="match status" value="1"/>
</dbReference>
<feature type="compositionally biased region" description="Basic residues" evidence="2">
    <location>
        <begin position="649"/>
        <end position="661"/>
    </location>
</feature>
<evidence type="ECO:0000313" key="4">
    <source>
        <dbReference type="EMBL" id="CAG8505742.1"/>
    </source>
</evidence>
<feature type="region of interest" description="Disordered" evidence="2">
    <location>
        <begin position="602"/>
        <end position="710"/>
    </location>
</feature>
<protein>
    <submittedName>
        <fullName evidence="4">5925_t:CDS:1</fullName>
    </submittedName>
</protein>
<keyword evidence="1" id="KW-0175">Coiled coil</keyword>
<evidence type="ECO:0000256" key="2">
    <source>
        <dbReference type="SAM" id="MobiDB-lite"/>
    </source>
</evidence>
<organism evidence="4 5">
    <name type="scientific">Ambispora leptoticha</name>
    <dbReference type="NCBI Taxonomy" id="144679"/>
    <lineage>
        <taxon>Eukaryota</taxon>
        <taxon>Fungi</taxon>
        <taxon>Fungi incertae sedis</taxon>
        <taxon>Mucoromycota</taxon>
        <taxon>Glomeromycotina</taxon>
        <taxon>Glomeromycetes</taxon>
        <taxon>Archaeosporales</taxon>
        <taxon>Ambisporaceae</taxon>
        <taxon>Ambispora</taxon>
    </lineage>
</organism>
<feature type="region of interest" description="Disordered" evidence="2">
    <location>
        <begin position="723"/>
        <end position="768"/>
    </location>
</feature>
<feature type="compositionally biased region" description="Basic residues" evidence="2">
    <location>
        <begin position="743"/>
        <end position="761"/>
    </location>
</feature>
<feature type="coiled-coil region" evidence="1">
    <location>
        <begin position="74"/>
        <end position="101"/>
    </location>
</feature>
<dbReference type="EMBL" id="CAJVPS010000735">
    <property type="protein sequence ID" value="CAG8505742.1"/>
    <property type="molecule type" value="Genomic_DNA"/>
</dbReference>
<name>A0A9N8ZSK7_9GLOM</name>